<evidence type="ECO:0000313" key="2">
    <source>
        <dbReference type="EMBL" id="KAK7539736.1"/>
    </source>
</evidence>
<evidence type="ECO:0000313" key="3">
    <source>
        <dbReference type="Proteomes" id="UP001360953"/>
    </source>
</evidence>
<dbReference type="EMBL" id="JBBPEH010000004">
    <property type="protein sequence ID" value="KAK7539736.1"/>
    <property type="molecule type" value="Genomic_DNA"/>
</dbReference>
<name>A0ABR1LX28_9PEZI</name>
<protein>
    <submittedName>
        <fullName evidence="2">Uncharacterized protein</fullName>
    </submittedName>
</protein>
<feature type="compositionally biased region" description="Low complexity" evidence="1">
    <location>
        <begin position="83"/>
        <end position="96"/>
    </location>
</feature>
<sequence>MAQPAGHVCHSETWIAKQDDAPSTVYAILPALIQSRIPRLRSLRRTVSNFRNSTTAQPKEPSSALPYTCGPDASASQTPPPRYTSRPSSATTRRPSGLSDSDSVQTLSDDALIDERPSSSSSATPLPVYRPLEMQSGINWKYANQGLSLLTTALQEYSTLGTPDHSAPSFSRQLYLHALTYLLKGLPSDLSADEKLSIETALPPDTVKVVHVDAASGQLVRSDGHHAAMHSRTQPPEPSWLHRLLASSIIQLFLFLHLLLPYIKIFLSQAYQYEREHRISERLFASSIQTVDELGRRSIRVTNAICQMNDGKVGQAINDLTLWSLRAVTGGIHEGVSEGFLIIGAREDVRVTQTGKA</sequence>
<keyword evidence="3" id="KW-1185">Reference proteome</keyword>
<dbReference type="RefSeq" id="XP_066657007.1">
    <property type="nucleotide sequence ID" value="XM_066795159.1"/>
</dbReference>
<accession>A0ABR1LX28</accession>
<proteinExistence type="predicted"/>
<dbReference type="Proteomes" id="UP001360953">
    <property type="component" value="Unassembled WGS sequence"/>
</dbReference>
<organism evidence="2 3">
    <name type="scientific">Phyllosticta citribraziliensis</name>
    <dbReference type="NCBI Taxonomy" id="989973"/>
    <lineage>
        <taxon>Eukaryota</taxon>
        <taxon>Fungi</taxon>
        <taxon>Dikarya</taxon>
        <taxon>Ascomycota</taxon>
        <taxon>Pezizomycotina</taxon>
        <taxon>Dothideomycetes</taxon>
        <taxon>Dothideomycetes incertae sedis</taxon>
        <taxon>Botryosphaeriales</taxon>
        <taxon>Phyllostictaceae</taxon>
        <taxon>Phyllosticta</taxon>
    </lineage>
</organism>
<reference evidence="2 3" key="1">
    <citation type="submission" date="2024-04" db="EMBL/GenBank/DDBJ databases">
        <title>Phyllosticta paracitricarpa is synonymous to the EU quarantine fungus P. citricarpa based on phylogenomic analyses.</title>
        <authorList>
            <consortium name="Lawrence Berkeley National Laboratory"/>
            <person name="Van ingen-buijs V.A."/>
            <person name="Van westerhoven A.C."/>
            <person name="Haridas S."/>
            <person name="Skiadas P."/>
            <person name="Martin F."/>
            <person name="Groenewald J.Z."/>
            <person name="Crous P.W."/>
            <person name="Seidl M.F."/>
        </authorList>
    </citation>
    <scope>NUCLEOTIDE SEQUENCE [LARGE SCALE GENOMIC DNA]</scope>
    <source>
        <strain evidence="2 3">CPC 17464</strain>
    </source>
</reference>
<gene>
    <name evidence="2" type="ORF">J3D65DRAFT_292963</name>
</gene>
<feature type="region of interest" description="Disordered" evidence="1">
    <location>
        <begin position="49"/>
        <end position="105"/>
    </location>
</feature>
<evidence type="ECO:0000256" key="1">
    <source>
        <dbReference type="SAM" id="MobiDB-lite"/>
    </source>
</evidence>
<dbReference type="GeneID" id="92028065"/>
<comment type="caution">
    <text evidence="2">The sequence shown here is derived from an EMBL/GenBank/DDBJ whole genome shotgun (WGS) entry which is preliminary data.</text>
</comment>